<comment type="caution">
    <text evidence="1">The sequence shown here is derived from an EMBL/GenBank/DDBJ whole genome shotgun (WGS) entry which is preliminary data.</text>
</comment>
<dbReference type="AlphaFoldDB" id="A0AAN7XH82"/>
<reference evidence="1 2" key="2">
    <citation type="journal article" date="2023" name="Mol. Biol. Evol.">
        <title>Genomics of Secondarily Temperate Adaptation in the Only Non-Antarctic Icefish.</title>
        <authorList>
            <person name="Rivera-Colon A.G."/>
            <person name="Rayamajhi N."/>
            <person name="Minhas B.F."/>
            <person name="Madrigal G."/>
            <person name="Bilyk K.T."/>
            <person name="Yoon V."/>
            <person name="Hune M."/>
            <person name="Gregory S."/>
            <person name="Cheng C.H.C."/>
            <person name="Catchen J.M."/>
        </authorList>
    </citation>
    <scope>NUCLEOTIDE SEQUENCE [LARGE SCALE GENOMIC DNA]</scope>
    <source>
        <strain evidence="1">JMC-PN-2008</strain>
    </source>
</reference>
<evidence type="ECO:0000313" key="2">
    <source>
        <dbReference type="Proteomes" id="UP001346869"/>
    </source>
</evidence>
<proteinExistence type="predicted"/>
<gene>
    <name evidence="1" type="ORF">PBY51_022447</name>
</gene>
<name>A0AAN7XH82_ELEMC</name>
<sequence>MVSILVAGGAEFQPGFQNEFFPHNKSCLPLSTIITCCGVNFTLCPEGLMARGSLCISQADGGAVGYQHRGGFVIVMNDSTAAGL</sequence>
<keyword evidence="2" id="KW-1185">Reference proteome</keyword>
<dbReference type="Proteomes" id="UP001346869">
    <property type="component" value="Unassembled WGS sequence"/>
</dbReference>
<dbReference type="EMBL" id="JAUZQC010000013">
    <property type="protein sequence ID" value="KAK5861017.1"/>
    <property type="molecule type" value="Genomic_DNA"/>
</dbReference>
<accession>A0AAN7XH82</accession>
<evidence type="ECO:0000313" key="1">
    <source>
        <dbReference type="EMBL" id="KAK5861017.1"/>
    </source>
</evidence>
<organism evidence="1 2">
    <name type="scientific">Eleginops maclovinus</name>
    <name type="common">Patagonian blennie</name>
    <name type="synonym">Eleginus maclovinus</name>
    <dbReference type="NCBI Taxonomy" id="56733"/>
    <lineage>
        <taxon>Eukaryota</taxon>
        <taxon>Metazoa</taxon>
        <taxon>Chordata</taxon>
        <taxon>Craniata</taxon>
        <taxon>Vertebrata</taxon>
        <taxon>Euteleostomi</taxon>
        <taxon>Actinopterygii</taxon>
        <taxon>Neopterygii</taxon>
        <taxon>Teleostei</taxon>
        <taxon>Neoteleostei</taxon>
        <taxon>Acanthomorphata</taxon>
        <taxon>Eupercaria</taxon>
        <taxon>Perciformes</taxon>
        <taxon>Notothenioidei</taxon>
        <taxon>Eleginopidae</taxon>
        <taxon>Eleginops</taxon>
    </lineage>
</organism>
<protein>
    <submittedName>
        <fullName evidence="1">Uncharacterized protein</fullName>
    </submittedName>
</protein>
<reference evidence="1 2" key="1">
    <citation type="journal article" date="2023" name="Genes (Basel)">
        <title>Chromosome-Level Genome Assembly and Circadian Gene Repertoire of the Patagonia Blennie Eleginops maclovinus-The Closest Ancestral Proxy of Antarctic Cryonotothenioids.</title>
        <authorList>
            <person name="Cheng C.C."/>
            <person name="Rivera-Colon A.G."/>
            <person name="Minhas B.F."/>
            <person name="Wilson L."/>
            <person name="Rayamajhi N."/>
            <person name="Vargas-Chacoff L."/>
            <person name="Catchen J.M."/>
        </authorList>
    </citation>
    <scope>NUCLEOTIDE SEQUENCE [LARGE SCALE GENOMIC DNA]</scope>
    <source>
        <strain evidence="1">JMC-PN-2008</strain>
    </source>
</reference>